<evidence type="ECO:0000256" key="9">
    <source>
        <dbReference type="ARBA" id="ARBA00023136"/>
    </source>
</evidence>
<keyword evidence="2 11" id="KW-0813">Transport</keyword>
<evidence type="ECO:0000256" key="5">
    <source>
        <dbReference type="ARBA" id="ARBA00022692"/>
    </source>
</evidence>
<dbReference type="Gene3D" id="2.40.170.20">
    <property type="entry name" value="TonB-dependent receptor, beta-barrel domain"/>
    <property type="match status" value="1"/>
</dbReference>
<accession>A0A084EAY8</accession>
<feature type="signal peptide" evidence="12">
    <location>
        <begin position="1"/>
        <end position="26"/>
    </location>
</feature>
<evidence type="ECO:0000256" key="12">
    <source>
        <dbReference type="SAM" id="SignalP"/>
    </source>
</evidence>
<evidence type="ECO:0000256" key="3">
    <source>
        <dbReference type="ARBA" id="ARBA00022452"/>
    </source>
</evidence>
<dbReference type="InterPro" id="IPR012910">
    <property type="entry name" value="Plug_dom"/>
</dbReference>
<comment type="subcellular location">
    <subcellularLocation>
        <location evidence="1 11">Cell outer membrane</location>
        <topology evidence="1 11">Multi-pass membrane protein</topology>
    </subcellularLocation>
</comment>
<feature type="domain" description="TonB-dependent receptor plug" evidence="13">
    <location>
        <begin position="55"/>
        <end position="160"/>
    </location>
</feature>
<keyword evidence="10 11" id="KW-0998">Cell outer membrane</keyword>
<dbReference type="Proteomes" id="UP000028534">
    <property type="component" value="Unassembled WGS sequence"/>
</dbReference>
<dbReference type="eggNOG" id="COG4771">
    <property type="taxonomic scope" value="Bacteria"/>
</dbReference>
<protein>
    <submittedName>
        <fullName evidence="14">TonB-dependent receptor</fullName>
    </submittedName>
</protein>
<dbReference type="SUPFAM" id="SSF56935">
    <property type="entry name" value="Porins"/>
    <property type="match status" value="1"/>
</dbReference>
<evidence type="ECO:0000256" key="8">
    <source>
        <dbReference type="ARBA" id="ARBA00023077"/>
    </source>
</evidence>
<keyword evidence="14" id="KW-0675">Receptor</keyword>
<name>A0A084EAY8_SPHYA</name>
<gene>
    <name evidence="14" type="ORF">CP98_04603</name>
</gene>
<sequence>MRQLGIKSALVGSVSILVLAAAPAKAQTANPNAQSDEASSLAEIVVTAQKREQTLIEAPLSVTAISGAQLERRGATALEDLQFSIPGLSLTQFSPGQQRPQIRGVSVYAGLPTVGVYLDELPLNIENSQLGQDVRFLDIKRVEVLRGPQGTLYGQGAMVGSIRYLTNDVDLNDLHVAANGEVGSVDSGGTDWRTDAVVNIPLVKDELGLRLAGSYQRFGGWIDNPVLGVNNVNSGHALTLRGKLAFRLGEDVRVSLMAQHQDLDVGAQNLSDGNQQVFDQVRTPYRSKVDLVNAIVTYDAGFATLLSSTGWIARKDHTVGDVTAALLPLLQAPPPFGFGLPPGFVTGIGVTADPENHIFTQEVRLSSNGDCPSSEHSAQLAA</sequence>
<evidence type="ECO:0000256" key="11">
    <source>
        <dbReference type="PROSITE-ProRule" id="PRU01360"/>
    </source>
</evidence>
<keyword evidence="5 11" id="KW-0812">Transmembrane</keyword>
<evidence type="ECO:0000256" key="2">
    <source>
        <dbReference type="ARBA" id="ARBA00022448"/>
    </source>
</evidence>
<keyword evidence="8" id="KW-0798">TonB box</keyword>
<dbReference type="InterPro" id="IPR036942">
    <property type="entry name" value="Beta-barrel_TonB_sf"/>
</dbReference>
<evidence type="ECO:0000313" key="15">
    <source>
        <dbReference type="Proteomes" id="UP000028534"/>
    </source>
</evidence>
<comment type="caution">
    <text evidence="14">The sequence shown here is derived from an EMBL/GenBank/DDBJ whole genome shotgun (WGS) entry which is preliminary data.</text>
</comment>
<keyword evidence="12" id="KW-0732">Signal</keyword>
<keyword evidence="3 11" id="KW-1134">Transmembrane beta strand</keyword>
<evidence type="ECO:0000313" key="14">
    <source>
        <dbReference type="EMBL" id="KEZ15130.1"/>
    </source>
</evidence>
<evidence type="ECO:0000256" key="1">
    <source>
        <dbReference type="ARBA" id="ARBA00004571"/>
    </source>
</evidence>
<dbReference type="AlphaFoldDB" id="A0A084EAY8"/>
<keyword evidence="9 11" id="KW-0472">Membrane</keyword>
<dbReference type="RefSeq" id="WP_037522295.1">
    <property type="nucleotide sequence ID" value="NZ_JGVR01000044.1"/>
</dbReference>
<dbReference type="GO" id="GO:0009279">
    <property type="term" value="C:cell outer membrane"/>
    <property type="evidence" value="ECO:0007669"/>
    <property type="project" value="UniProtKB-SubCell"/>
</dbReference>
<dbReference type="PROSITE" id="PS52016">
    <property type="entry name" value="TONB_DEPENDENT_REC_3"/>
    <property type="match status" value="1"/>
</dbReference>
<comment type="similarity">
    <text evidence="11">Belongs to the TonB-dependent receptor family.</text>
</comment>
<dbReference type="GO" id="GO:0006826">
    <property type="term" value="P:iron ion transport"/>
    <property type="evidence" value="ECO:0007669"/>
    <property type="project" value="UniProtKB-KW"/>
</dbReference>
<feature type="chain" id="PRO_5001773901" evidence="12">
    <location>
        <begin position="27"/>
        <end position="382"/>
    </location>
</feature>
<keyword evidence="6" id="KW-0408">Iron</keyword>
<dbReference type="InterPro" id="IPR039426">
    <property type="entry name" value="TonB-dep_rcpt-like"/>
</dbReference>
<keyword evidence="7" id="KW-0406">Ion transport</keyword>
<reference evidence="14 15" key="1">
    <citation type="submission" date="2014-03" db="EMBL/GenBank/DDBJ databases">
        <title>Genome sequence of Sphingobium yanoikuyae B1.</title>
        <authorList>
            <person name="Gan H.M."/>
            <person name="Gan H.Y."/>
            <person name="Savka M.A."/>
        </authorList>
    </citation>
    <scope>NUCLEOTIDE SEQUENCE [LARGE SCALE GENOMIC DNA]</scope>
    <source>
        <strain evidence="14 15">B1</strain>
    </source>
</reference>
<evidence type="ECO:0000259" key="13">
    <source>
        <dbReference type="Pfam" id="PF07715"/>
    </source>
</evidence>
<evidence type="ECO:0000256" key="4">
    <source>
        <dbReference type="ARBA" id="ARBA00022496"/>
    </source>
</evidence>
<evidence type="ECO:0000256" key="6">
    <source>
        <dbReference type="ARBA" id="ARBA00023004"/>
    </source>
</evidence>
<evidence type="ECO:0000256" key="7">
    <source>
        <dbReference type="ARBA" id="ARBA00023065"/>
    </source>
</evidence>
<dbReference type="PANTHER" id="PTHR32552">
    <property type="entry name" value="FERRICHROME IRON RECEPTOR-RELATED"/>
    <property type="match status" value="1"/>
</dbReference>
<evidence type="ECO:0000256" key="10">
    <source>
        <dbReference type="ARBA" id="ARBA00023237"/>
    </source>
</evidence>
<dbReference type="PANTHER" id="PTHR32552:SF81">
    <property type="entry name" value="TONB-DEPENDENT OUTER MEMBRANE RECEPTOR"/>
    <property type="match status" value="1"/>
</dbReference>
<dbReference type="Pfam" id="PF07715">
    <property type="entry name" value="Plug"/>
    <property type="match status" value="1"/>
</dbReference>
<proteinExistence type="inferred from homology"/>
<dbReference type="PATRIC" id="fig|13690.10.peg.4741"/>
<dbReference type="EMBL" id="JGVR01000044">
    <property type="protein sequence ID" value="KEZ15130.1"/>
    <property type="molecule type" value="Genomic_DNA"/>
</dbReference>
<organism evidence="14 15">
    <name type="scientific">Sphingobium yanoikuyae</name>
    <name type="common">Sphingomonas yanoikuyae</name>
    <dbReference type="NCBI Taxonomy" id="13690"/>
    <lineage>
        <taxon>Bacteria</taxon>
        <taxon>Pseudomonadati</taxon>
        <taxon>Pseudomonadota</taxon>
        <taxon>Alphaproteobacteria</taxon>
        <taxon>Sphingomonadales</taxon>
        <taxon>Sphingomonadaceae</taxon>
        <taxon>Sphingobium</taxon>
    </lineage>
</organism>
<keyword evidence="4" id="KW-0410">Iron transport</keyword>